<evidence type="ECO:0000313" key="3">
    <source>
        <dbReference type="Proteomes" id="UP000240912"/>
    </source>
</evidence>
<evidence type="ECO:0000256" key="1">
    <source>
        <dbReference type="SAM" id="SignalP"/>
    </source>
</evidence>
<sequence>MKKMLLFILLSVSSLAGFAQKSAQVTGVPGSTWYGRFTCDVEGQTTECTIQITQIDTDWPACTIDQVNASGLNVQSFTGYASIYFNPIAMAANQLVVYYYKDGQLRSFTYSGEIYHDY</sequence>
<evidence type="ECO:0000313" key="2">
    <source>
        <dbReference type="EMBL" id="PST83975.1"/>
    </source>
</evidence>
<accession>A0A2T3HNE8</accession>
<dbReference type="RefSeq" id="WP_107213938.1">
    <property type="nucleotide sequence ID" value="NZ_KZ686268.1"/>
</dbReference>
<keyword evidence="1" id="KW-0732">Signal</keyword>
<dbReference type="AlphaFoldDB" id="A0A2T3HNE8"/>
<gene>
    <name evidence="2" type="ORF">C7T94_04345</name>
</gene>
<organism evidence="2 3">
    <name type="scientific">Pedobacter yulinensis</name>
    <dbReference type="NCBI Taxonomy" id="2126353"/>
    <lineage>
        <taxon>Bacteria</taxon>
        <taxon>Pseudomonadati</taxon>
        <taxon>Bacteroidota</taxon>
        <taxon>Sphingobacteriia</taxon>
        <taxon>Sphingobacteriales</taxon>
        <taxon>Sphingobacteriaceae</taxon>
        <taxon>Pedobacter</taxon>
    </lineage>
</organism>
<keyword evidence="3" id="KW-1185">Reference proteome</keyword>
<protein>
    <submittedName>
        <fullName evidence="2">Uncharacterized protein</fullName>
    </submittedName>
</protein>
<reference evidence="2 3" key="1">
    <citation type="submission" date="2018-03" db="EMBL/GenBank/DDBJ databases">
        <authorList>
            <person name="Keele B.F."/>
        </authorList>
    </citation>
    <scope>NUCLEOTIDE SEQUENCE [LARGE SCALE GENOMIC DNA]</scope>
    <source>
        <strain evidence="2 3">YL28-9</strain>
    </source>
</reference>
<dbReference type="Proteomes" id="UP000240912">
    <property type="component" value="Unassembled WGS sequence"/>
</dbReference>
<proteinExistence type="predicted"/>
<name>A0A2T3HNE8_9SPHI</name>
<dbReference type="EMBL" id="PYLS01000004">
    <property type="protein sequence ID" value="PST83975.1"/>
    <property type="molecule type" value="Genomic_DNA"/>
</dbReference>
<feature type="signal peptide" evidence="1">
    <location>
        <begin position="1"/>
        <end position="19"/>
    </location>
</feature>
<feature type="chain" id="PRO_5015532433" evidence="1">
    <location>
        <begin position="20"/>
        <end position="118"/>
    </location>
</feature>
<comment type="caution">
    <text evidence="2">The sequence shown here is derived from an EMBL/GenBank/DDBJ whole genome shotgun (WGS) entry which is preliminary data.</text>
</comment>